<reference evidence="1 2" key="1">
    <citation type="submission" date="2018-10" db="EMBL/GenBank/DDBJ databases">
        <title>A high-quality apple genome assembly.</title>
        <authorList>
            <person name="Hu J."/>
        </authorList>
    </citation>
    <scope>NUCLEOTIDE SEQUENCE [LARGE SCALE GENOMIC DNA]</scope>
    <source>
        <strain evidence="2">cv. HFTH1</strain>
        <tissue evidence="1">Young leaf</tissue>
    </source>
</reference>
<protein>
    <submittedName>
        <fullName evidence="1">Uncharacterized protein</fullName>
    </submittedName>
</protein>
<organism evidence="1 2">
    <name type="scientific">Malus domestica</name>
    <name type="common">Apple</name>
    <name type="synonym">Pyrus malus</name>
    <dbReference type="NCBI Taxonomy" id="3750"/>
    <lineage>
        <taxon>Eukaryota</taxon>
        <taxon>Viridiplantae</taxon>
        <taxon>Streptophyta</taxon>
        <taxon>Embryophyta</taxon>
        <taxon>Tracheophyta</taxon>
        <taxon>Spermatophyta</taxon>
        <taxon>Magnoliopsida</taxon>
        <taxon>eudicotyledons</taxon>
        <taxon>Gunneridae</taxon>
        <taxon>Pentapetalae</taxon>
        <taxon>rosids</taxon>
        <taxon>fabids</taxon>
        <taxon>Rosales</taxon>
        <taxon>Rosaceae</taxon>
        <taxon>Amygdaloideae</taxon>
        <taxon>Maleae</taxon>
        <taxon>Malus</taxon>
    </lineage>
</organism>
<dbReference type="EMBL" id="RDQH01000339">
    <property type="protein sequence ID" value="RXH79157.1"/>
    <property type="molecule type" value="Genomic_DNA"/>
</dbReference>
<dbReference type="AlphaFoldDB" id="A0A498IAY8"/>
<dbReference type="Proteomes" id="UP000290289">
    <property type="component" value="Chromosome 13"/>
</dbReference>
<evidence type="ECO:0000313" key="1">
    <source>
        <dbReference type="EMBL" id="RXH79157.1"/>
    </source>
</evidence>
<gene>
    <name evidence="1" type="ORF">DVH24_040304</name>
</gene>
<comment type="caution">
    <text evidence="1">The sequence shown here is derived from an EMBL/GenBank/DDBJ whole genome shotgun (WGS) entry which is preliminary data.</text>
</comment>
<proteinExistence type="predicted"/>
<keyword evidence="2" id="KW-1185">Reference proteome</keyword>
<accession>A0A498IAY8</accession>
<evidence type="ECO:0000313" key="2">
    <source>
        <dbReference type="Proteomes" id="UP000290289"/>
    </source>
</evidence>
<sequence>MATDQVSDALQVRLQVLVLYNHRRLFLSRGPPKHHLLLKVFDHSTGYCHFPPHWPKSVYHFSPWHTIHTGKLCIQSSPPRIQATVHIYNTMINNLGRSSIVLPEQICLKEDDARLSLVAREDGVNII</sequence>
<name>A0A498IAY8_MALDO</name>